<dbReference type="EMBL" id="DXAN01000017">
    <property type="protein sequence ID" value="HJA08617.1"/>
    <property type="molecule type" value="Genomic_DNA"/>
</dbReference>
<name>A0A9D2HCB9_9BACT</name>
<protein>
    <recommendedName>
        <fullName evidence="4">Tetratricopeptide repeat protein</fullName>
    </recommendedName>
</protein>
<proteinExistence type="predicted"/>
<sequence>MSRAVLRTLCGALVCLALTAYSCPGGEAAPTPTRVVPYGGQFAPERALVVAEAAAWLAGLERAADALAGLEAARLAGLDALQLQALAAGMGMVEVKGEVRVGGDVPEGEGEATAVARLAAVDAGLASRLLADENGRERYEDIIVALGRLIPEAVRLAHTGRSLRVLRLLPDAPASETPADEPVITRLNRLADEVEAYSLYRDWLEQVRRASGDFDFPGQTEEAAEADDVGLKRADKTGTARPDKAVVDKALSLAPEALPLRLARAELLLLEDRFRAAAQVLENLPSAPDSADTARDRADRRLLARALETRALAQLRSGRPALAESDLTAALALAPERGSLWLGRGAARQMRESFEFMCDDYHQACVRGLCRGLAEARERGQCLGDGKER</sequence>
<dbReference type="PROSITE" id="PS51257">
    <property type="entry name" value="PROKAR_LIPOPROTEIN"/>
    <property type="match status" value="1"/>
</dbReference>
<evidence type="ECO:0008006" key="4">
    <source>
        <dbReference type="Google" id="ProtNLM"/>
    </source>
</evidence>
<gene>
    <name evidence="2" type="ORF">H9962_05445</name>
</gene>
<evidence type="ECO:0000313" key="3">
    <source>
        <dbReference type="Proteomes" id="UP000824225"/>
    </source>
</evidence>
<dbReference type="AlphaFoldDB" id="A0A9D2HCB9"/>
<reference evidence="2" key="1">
    <citation type="journal article" date="2021" name="PeerJ">
        <title>Extensive microbial diversity within the chicken gut microbiome revealed by metagenomics and culture.</title>
        <authorList>
            <person name="Gilroy R."/>
            <person name="Ravi A."/>
            <person name="Getino M."/>
            <person name="Pursley I."/>
            <person name="Horton D.L."/>
            <person name="Alikhan N.F."/>
            <person name="Baker D."/>
            <person name="Gharbi K."/>
            <person name="Hall N."/>
            <person name="Watson M."/>
            <person name="Adriaenssens E.M."/>
            <person name="Foster-Nyarko E."/>
            <person name="Jarju S."/>
            <person name="Secka A."/>
            <person name="Antonio M."/>
            <person name="Oren A."/>
            <person name="Chaudhuri R.R."/>
            <person name="La Ragione R."/>
            <person name="Hildebrand F."/>
            <person name="Pallen M.J."/>
        </authorList>
    </citation>
    <scope>NUCLEOTIDE SEQUENCE</scope>
    <source>
        <strain evidence="2">CHK186-16707</strain>
    </source>
</reference>
<reference evidence="2" key="2">
    <citation type="submission" date="2021-04" db="EMBL/GenBank/DDBJ databases">
        <authorList>
            <person name="Gilroy R."/>
        </authorList>
    </citation>
    <scope>NUCLEOTIDE SEQUENCE</scope>
    <source>
        <strain evidence="2">CHK186-16707</strain>
    </source>
</reference>
<dbReference type="Proteomes" id="UP000824225">
    <property type="component" value="Unassembled WGS sequence"/>
</dbReference>
<accession>A0A9D2HCB9</accession>
<feature type="chain" id="PRO_5038824338" description="Tetratricopeptide repeat protein" evidence="1">
    <location>
        <begin position="23"/>
        <end position="389"/>
    </location>
</feature>
<evidence type="ECO:0000256" key="1">
    <source>
        <dbReference type="SAM" id="SignalP"/>
    </source>
</evidence>
<feature type="signal peptide" evidence="1">
    <location>
        <begin position="1"/>
        <end position="22"/>
    </location>
</feature>
<evidence type="ECO:0000313" key="2">
    <source>
        <dbReference type="EMBL" id="HJA08617.1"/>
    </source>
</evidence>
<dbReference type="InterPro" id="IPR011990">
    <property type="entry name" value="TPR-like_helical_dom_sf"/>
</dbReference>
<comment type="caution">
    <text evidence="2">The sequence shown here is derived from an EMBL/GenBank/DDBJ whole genome shotgun (WGS) entry which is preliminary data.</text>
</comment>
<dbReference type="SUPFAM" id="SSF48452">
    <property type="entry name" value="TPR-like"/>
    <property type="match status" value="1"/>
</dbReference>
<organism evidence="2 3">
    <name type="scientific">Candidatus Mailhella merdigallinarum</name>
    <dbReference type="NCBI Taxonomy" id="2838658"/>
    <lineage>
        <taxon>Bacteria</taxon>
        <taxon>Pseudomonadati</taxon>
        <taxon>Thermodesulfobacteriota</taxon>
        <taxon>Desulfovibrionia</taxon>
        <taxon>Desulfovibrionales</taxon>
        <taxon>Desulfovibrionaceae</taxon>
        <taxon>Mailhella</taxon>
    </lineage>
</organism>
<keyword evidence="1" id="KW-0732">Signal</keyword>
<dbReference type="Gene3D" id="1.25.40.10">
    <property type="entry name" value="Tetratricopeptide repeat domain"/>
    <property type="match status" value="1"/>
</dbReference>